<dbReference type="Pfam" id="PF01513">
    <property type="entry name" value="NAD_kinase"/>
    <property type="match status" value="1"/>
</dbReference>
<dbReference type="EC" id="2.7.1.23" evidence="2"/>
<evidence type="ECO:0000256" key="1">
    <source>
        <dbReference type="ARBA" id="ARBA00010995"/>
    </source>
</evidence>
<dbReference type="KEGG" id="dpx:DAPPUDRAFT_315308"/>
<sequence length="307" mass="34086">MSSPLKIHFVFSSSLESSALAEDLMRRYGERTPENADVIVVWGGDGLMLETMHRFLELNKPFYGIHSGTIGFLINETPHDLRHNLEKAEATKINLLQMRATTVSGETVEAPAINEVSLLRNTRQAAKIELHVNGVIRLPELICDVILLSTPAGSTAYNLSLGGPILPLGSPILALTPISPFRPRRWRGAILPESIQIRWNVLEHLKRPVSVVADHLEVRDVVCVDIAMAPFLSLTLLFDPHHNLEGRILNEQFAFSGITKSLPTQLSWGKKGVPGKYEKKALAKDVPILNTQKEKESFEASFCGFKE</sequence>
<name>E9G9D2_DAPPU</name>
<dbReference type="PANTHER" id="PTHR20275">
    <property type="entry name" value="NAD KINASE"/>
    <property type="match status" value="1"/>
</dbReference>
<dbReference type="HAMAP" id="MF_00361">
    <property type="entry name" value="NAD_kinase"/>
    <property type="match status" value="1"/>
</dbReference>
<dbReference type="GO" id="GO:0006741">
    <property type="term" value="P:NADP+ biosynthetic process"/>
    <property type="evidence" value="ECO:0000318"/>
    <property type="project" value="GO_Central"/>
</dbReference>
<dbReference type="OrthoDB" id="10267793at2759"/>
<dbReference type="GO" id="GO:0003951">
    <property type="term" value="F:NAD+ kinase activity"/>
    <property type="evidence" value="ECO:0000318"/>
    <property type="project" value="GO_Central"/>
</dbReference>
<dbReference type="InterPro" id="IPR016064">
    <property type="entry name" value="NAD/diacylglycerol_kinase_sf"/>
</dbReference>
<dbReference type="PhylomeDB" id="E9G9D2"/>
<reference evidence="8 9" key="1">
    <citation type="journal article" date="2011" name="Science">
        <title>The ecoresponsive genome of Daphnia pulex.</title>
        <authorList>
            <person name="Colbourne J.K."/>
            <person name="Pfrender M.E."/>
            <person name="Gilbert D."/>
            <person name="Thomas W.K."/>
            <person name="Tucker A."/>
            <person name="Oakley T.H."/>
            <person name="Tokishita S."/>
            <person name="Aerts A."/>
            <person name="Arnold G.J."/>
            <person name="Basu M.K."/>
            <person name="Bauer D.J."/>
            <person name="Caceres C.E."/>
            <person name="Carmel L."/>
            <person name="Casola C."/>
            <person name="Choi J.H."/>
            <person name="Detter J.C."/>
            <person name="Dong Q."/>
            <person name="Dusheyko S."/>
            <person name="Eads B.D."/>
            <person name="Frohlich T."/>
            <person name="Geiler-Samerotte K.A."/>
            <person name="Gerlach D."/>
            <person name="Hatcher P."/>
            <person name="Jogdeo S."/>
            <person name="Krijgsveld J."/>
            <person name="Kriventseva E.V."/>
            <person name="Kultz D."/>
            <person name="Laforsch C."/>
            <person name="Lindquist E."/>
            <person name="Lopez J."/>
            <person name="Manak J.R."/>
            <person name="Muller J."/>
            <person name="Pangilinan J."/>
            <person name="Patwardhan R.P."/>
            <person name="Pitluck S."/>
            <person name="Pritham E.J."/>
            <person name="Rechtsteiner A."/>
            <person name="Rho M."/>
            <person name="Rogozin I.B."/>
            <person name="Sakarya O."/>
            <person name="Salamov A."/>
            <person name="Schaack S."/>
            <person name="Shapiro H."/>
            <person name="Shiga Y."/>
            <person name="Skalitzky C."/>
            <person name="Smith Z."/>
            <person name="Souvorov A."/>
            <person name="Sung W."/>
            <person name="Tang Z."/>
            <person name="Tsuchiya D."/>
            <person name="Tu H."/>
            <person name="Vos H."/>
            <person name="Wang M."/>
            <person name="Wolf Y.I."/>
            <person name="Yamagata H."/>
            <person name="Yamada T."/>
            <person name="Ye Y."/>
            <person name="Shaw J.R."/>
            <person name="Andrews J."/>
            <person name="Crease T.J."/>
            <person name="Tang H."/>
            <person name="Lucas S.M."/>
            <person name="Robertson H.M."/>
            <person name="Bork P."/>
            <person name="Koonin E.V."/>
            <person name="Zdobnov E.M."/>
            <person name="Grigoriev I.V."/>
            <person name="Lynch M."/>
            <person name="Boore J.L."/>
        </authorList>
    </citation>
    <scope>NUCLEOTIDE SEQUENCE [LARGE SCALE GENOMIC DNA]</scope>
</reference>
<keyword evidence="7" id="KW-0520">NAD</keyword>
<dbReference type="InterPro" id="IPR017437">
    <property type="entry name" value="ATP-NAD_kinase_PpnK-typ_C"/>
</dbReference>
<comment type="similarity">
    <text evidence="1">Belongs to the NAD kinase family.</text>
</comment>
<dbReference type="Gene3D" id="2.60.200.30">
    <property type="entry name" value="Probable inorganic polyphosphate/atp-NAD kinase, domain 2"/>
    <property type="match status" value="1"/>
</dbReference>
<dbReference type="FunFam" id="2.60.200.30:FF:000012">
    <property type="entry name" value="NAD kinase"/>
    <property type="match status" value="1"/>
</dbReference>
<evidence type="ECO:0000313" key="9">
    <source>
        <dbReference type="Proteomes" id="UP000000305"/>
    </source>
</evidence>
<evidence type="ECO:0000256" key="6">
    <source>
        <dbReference type="ARBA" id="ARBA00022857"/>
    </source>
</evidence>
<evidence type="ECO:0000256" key="5">
    <source>
        <dbReference type="ARBA" id="ARBA00022777"/>
    </source>
</evidence>
<keyword evidence="6" id="KW-0521">NADP</keyword>
<dbReference type="PANTHER" id="PTHR20275:SF0">
    <property type="entry name" value="NAD KINASE"/>
    <property type="match status" value="1"/>
</dbReference>
<keyword evidence="4" id="KW-0808">Transferase</keyword>
<dbReference type="InterPro" id="IPR002504">
    <property type="entry name" value="NADK"/>
</dbReference>
<dbReference type="AlphaFoldDB" id="E9G9D2"/>
<protein>
    <recommendedName>
        <fullName evidence="2">NAD(+) kinase</fullName>
        <ecNumber evidence="2">2.7.1.23</ecNumber>
    </recommendedName>
</protein>
<keyword evidence="5" id="KW-0418">Kinase</keyword>
<dbReference type="Pfam" id="PF20143">
    <property type="entry name" value="NAD_kinase_C"/>
    <property type="match status" value="1"/>
</dbReference>
<dbReference type="SUPFAM" id="SSF111331">
    <property type="entry name" value="NAD kinase/diacylglycerol kinase-like"/>
    <property type="match status" value="1"/>
</dbReference>
<evidence type="ECO:0000313" key="8">
    <source>
        <dbReference type="EMBL" id="EFX83899.1"/>
    </source>
</evidence>
<gene>
    <name evidence="8" type="ORF">DAPPUDRAFT_315308</name>
</gene>
<accession>E9G9D2</accession>
<dbReference type="InterPro" id="IPR017438">
    <property type="entry name" value="ATP-NAD_kinase_N"/>
</dbReference>
<dbReference type="STRING" id="6669.E9G9D2"/>
<dbReference type="EMBL" id="GL732536">
    <property type="protein sequence ID" value="EFX83899.1"/>
    <property type="molecule type" value="Genomic_DNA"/>
</dbReference>
<dbReference type="OMA" id="NGIERMS"/>
<evidence type="ECO:0000256" key="2">
    <source>
        <dbReference type="ARBA" id="ARBA00012120"/>
    </source>
</evidence>
<evidence type="ECO:0000256" key="4">
    <source>
        <dbReference type="ARBA" id="ARBA00022679"/>
    </source>
</evidence>
<evidence type="ECO:0000256" key="7">
    <source>
        <dbReference type="ARBA" id="ARBA00023027"/>
    </source>
</evidence>
<evidence type="ECO:0000256" key="3">
    <source>
        <dbReference type="ARBA" id="ARBA00022490"/>
    </source>
</evidence>
<dbReference type="Gene3D" id="3.40.50.10330">
    <property type="entry name" value="Probable inorganic polyphosphate/atp-NAD kinase, domain 1"/>
    <property type="match status" value="1"/>
</dbReference>
<dbReference type="InParanoid" id="E9G9D2"/>
<keyword evidence="3" id="KW-0963">Cytoplasm</keyword>
<dbReference type="Proteomes" id="UP000000305">
    <property type="component" value="Unassembled WGS sequence"/>
</dbReference>
<keyword evidence="9" id="KW-1185">Reference proteome</keyword>
<dbReference type="GO" id="GO:0019674">
    <property type="term" value="P:NAD+ metabolic process"/>
    <property type="evidence" value="ECO:0007669"/>
    <property type="project" value="InterPro"/>
</dbReference>
<proteinExistence type="inferred from homology"/>
<dbReference type="NCBIfam" id="NF003406">
    <property type="entry name" value="PRK04761.1"/>
    <property type="match status" value="1"/>
</dbReference>
<dbReference type="HOGENOM" id="CLU_073319_0_0_1"/>
<organism evidence="8 9">
    <name type="scientific">Daphnia pulex</name>
    <name type="common">Water flea</name>
    <dbReference type="NCBI Taxonomy" id="6669"/>
    <lineage>
        <taxon>Eukaryota</taxon>
        <taxon>Metazoa</taxon>
        <taxon>Ecdysozoa</taxon>
        <taxon>Arthropoda</taxon>
        <taxon>Crustacea</taxon>
        <taxon>Branchiopoda</taxon>
        <taxon>Diplostraca</taxon>
        <taxon>Cladocera</taxon>
        <taxon>Anomopoda</taxon>
        <taxon>Daphniidae</taxon>
        <taxon>Daphnia</taxon>
    </lineage>
</organism>
<dbReference type="eggNOG" id="KOG2178">
    <property type="taxonomic scope" value="Eukaryota"/>
</dbReference>